<accession>A3GFZ4</accession>
<dbReference type="EMBL" id="AAVQ01000001">
    <property type="protein sequence ID" value="EAZ63843.2"/>
    <property type="molecule type" value="Genomic_DNA"/>
</dbReference>
<dbReference type="GO" id="GO:0006511">
    <property type="term" value="P:ubiquitin-dependent protein catabolic process"/>
    <property type="evidence" value="ECO:0007669"/>
    <property type="project" value="TreeGrafter"/>
</dbReference>
<protein>
    <submittedName>
        <fullName evidence="4">Potential CUE domain protein (Found in proteins involved in binding ubiquitin-conjugating enzymes and those in the IL1 signal transduction pathway)</fullName>
    </submittedName>
</protein>
<comment type="caution">
    <text evidence="4">The sequence shown here is derived from an EMBL/GenBank/DDBJ whole genome shotgun (WGS) entry which is preliminary data.</text>
</comment>
<feature type="compositionally biased region" description="Basic and acidic residues" evidence="2">
    <location>
        <begin position="232"/>
        <end position="247"/>
    </location>
</feature>
<evidence type="ECO:0000313" key="5">
    <source>
        <dbReference type="Proteomes" id="UP000002258"/>
    </source>
</evidence>
<evidence type="ECO:0000256" key="1">
    <source>
        <dbReference type="ARBA" id="ARBA00022786"/>
    </source>
</evidence>
<evidence type="ECO:0000313" key="4">
    <source>
        <dbReference type="EMBL" id="EAZ63843.2"/>
    </source>
</evidence>
<dbReference type="KEGG" id="pic:PICST_66393"/>
<feature type="compositionally biased region" description="Basic residues" evidence="2">
    <location>
        <begin position="179"/>
        <end position="190"/>
    </location>
</feature>
<dbReference type="STRING" id="322104.A3GFZ4"/>
<feature type="compositionally biased region" description="Basic and acidic residues" evidence="2">
    <location>
        <begin position="262"/>
        <end position="283"/>
    </location>
</feature>
<dbReference type="GO" id="GO:0031624">
    <property type="term" value="F:ubiquitin conjugating enzyme binding"/>
    <property type="evidence" value="ECO:0007669"/>
    <property type="project" value="TreeGrafter"/>
</dbReference>
<sequence>MSKYTKELKVVANEPVDLDESGNSATKAAKEELEESTEIPLDDPIAAKTDESGKPDTTETATEAIPIDDAEEDAGPPPPPRPVDPLVKITNELKDAFPAIEEKIVTAVLIASQGNVDPAFNALLYLSDPSFKPEIPIPAEPVIAGSASIAAKPASATITDDELLARRLQKEFEKEEKERRRRHSERKQRKEYRDPKEFDNSPDEFDQIKDTFSQGFEEAKTTLNSWVSGLAKKFDGGNDQQSHEKQNPKLFGALGGSSFGENRGKAGSRFDEDPEIISHDFHNRISLNDNDTEEQPALPKRTSVDKQLPPEPQSDTPTAVPARTPAKKWQPLESDVPANSDAFLVTDSEDEDGADVGTGAKKTSAL</sequence>
<dbReference type="GeneID" id="4851193"/>
<keyword evidence="1" id="KW-0833">Ubl conjugation pathway</keyword>
<proteinExistence type="predicted"/>
<feature type="domain" description="CUE" evidence="3">
    <location>
        <begin position="84"/>
        <end position="128"/>
    </location>
</feature>
<dbReference type="SUPFAM" id="SSF46934">
    <property type="entry name" value="UBA-like"/>
    <property type="match status" value="1"/>
</dbReference>
<feature type="region of interest" description="Disordered" evidence="2">
    <location>
        <begin position="230"/>
        <end position="366"/>
    </location>
</feature>
<dbReference type="GO" id="GO:0043130">
    <property type="term" value="F:ubiquitin binding"/>
    <property type="evidence" value="ECO:0007669"/>
    <property type="project" value="InterPro"/>
</dbReference>
<evidence type="ECO:0000259" key="3">
    <source>
        <dbReference type="PROSITE" id="PS51140"/>
    </source>
</evidence>
<dbReference type="CDD" id="cd14372">
    <property type="entry name" value="CUE_Cue5p_like"/>
    <property type="match status" value="1"/>
</dbReference>
<feature type="compositionally biased region" description="Acidic residues" evidence="2">
    <location>
        <begin position="32"/>
        <end position="41"/>
    </location>
</feature>
<feature type="region of interest" description="Disordered" evidence="2">
    <location>
        <begin position="171"/>
        <end position="212"/>
    </location>
</feature>
<dbReference type="InterPro" id="IPR009060">
    <property type="entry name" value="UBA-like_sf"/>
</dbReference>
<dbReference type="eggNOG" id="KOG0504">
    <property type="taxonomic scope" value="Eukaryota"/>
</dbReference>
<keyword evidence="5" id="KW-1185">Reference proteome</keyword>
<dbReference type="RefSeq" id="XP_001387866.2">
    <property type="nucleotide sequence ID" value="XM_001387829.1"/>
</dbReference>
<dbReference type="SMART" id="SM00546">
    <property type="entry name" value="CUE"/>
    <property type="match status" value="1"/>
</dbReference>
<organism evidence="4 5">
    <name type="scientific">Scheffersomyces stipitis (strain ATCC 58785 / CBS 6054 / NBRC 10063 / NRRL Y-11545)</name>
    <name type="common">Yeast</name>
    <name type="synonym">Pichia stipitis</name>
    <dbReference type="NCBI Taxonomy" id="322104"/>
    <lineage>
        <taxon>Eukaryota</taxon>
        <taxon>Fungi</taxon>
        <taxon>Dikarya</taxon>
        <taxon>Ascomycota</taxon>
        <taxon>Saccharomycotina</taxon>
        <taxon>Pichiomycetes</taxon>
        <taxon>Debaryomycetaceae</taxon>
        <taxon>Scheffersomyces</taxon>
    </lineage>
</organism>
<dbReference type="Proteomes" id="UP000002258">
    <property type="component" value="Chromosome 1"/>
</dbReference>
<dbReference type="FunFam" id="1.10.8.10:FF:000064">
    <property type="entry name" value="Similar to CUE domain-containing protein"/>
    <property type="match status" value="1"/>
</dbReference>
<dbReference type="OMA" id="RRSADHN"/>
<gene>
    <name evidence="4" type="primary">CUE5</name>
    <name evidence="4" type="ORF">PICST_66393</name>
</gene>
<dbReference type="HOGENOM" id="CLU_037447_0_0_1"/>
<dbReference type="InterPro" id="IPR041807">
    <property type="entry name" value="Cue5/Don1_CUE"/>
</dbReference>
<feature type="region of interest" description="Disordered" evidence="2">
    <location>
        <begin position="1"/>
        <end position="85"/>
    </location>
</feature>
<dbReference type="Pfam" id="PF02845">
    <property type="entry name" value="CUE"/>
    <property type="match status" value="1"/>
</dbReference>
<dbReference type="InParanoid" id="A3GFZ4"/>
<dbReference type="Gene3D" id="1.10.8.10">
    <property type="entry name" value="DNA helicase RuvA subunit, C-terminal domain"/>
    <property type="match status" value="1"/>
</dbReference>
<dbReference type="PANTHER" id="PTHR16461">
    <property type="entry name" value="TOLL-INTERACTING PROTEIN"/>
    <property type="match status" value="1"/>
</dbReference>
<reference evidence="4 5" key="1">
    <citation type="journal article" date="2007" name="Nat. Biotechnol.">
        <title>Genome sequence of the lignocellulose-bioconverting and xylose-fermenting yeast Pichia stipitis.</title>
        <authorList>
            <person name="Jeffries T.W."/>
            <person name="Grigoriev I.V."/>
            <person name="Grimwood J."/>
            <person name="Laplaza J.M."/>
            <person name="Aerts A."/>
            <person name="Salamov A."/>
            <person name="Schmutz J."/>
            <person name="Lindquist E."/>
            <person name="Dehal P."/>
            <person name="Shapiro H."/>
            <person name="Jin Y.S."/>
            <person name="Passoth V."/>
            <person name="Richardson P.M."/>
        </authorList>
    </citation>
    <scope>NUCLEOTIDE SEQUENCE [LARGE SCALE GENOMIC DNA]</scope>
    <source>
        <strain evidence="5">ATCC 58785 / CBS 6054 / NBRC 10063 / NRRL Y-11545</strain>
    </source>
</reference>
<name>A3GFZ4_PICST</name>
<evidence type="ECO:0000256" key="2">
    <source>
        <dbReference type="SAM" id="MobiDB-lite"/>
    </source>
</evidence>
<dbReference type="GO" id="GO:0005737">
    <property type="term" value="C:cytoplasm"/>
    <property type="evidence" value="ECO:0007669"/>
    <property type="project" value="TreeGrafter"/>
</dbReference>
<dbReference type="AlphaFoldDB" id="A3GFZ4"/>
<dbReference type="PROSITE" id="PS51140">
    <property type="entry name" value="CUE"/>
    <property type="match status" value="1"/>
</dbReference>
<dbReference type="OrthoDB" id="9942608at2759"/>
<dbReference type="FunCoup" id="A3GFZ4">
    <property type="interactions" value="81"/>
</dbReference>
<dbReference type="InterPro" id="IPR003892">
    <property type="entry name" value="CUE"/>
</dbReference>
<dbReference type="PANTHER" id="PTHR16461:SF5">
    <property type="entry name" value="TOLL-INTERACTING PROTEIN"/>
    <property type="match status" value="1"/>
</dbReference>
<feature type="compositionally biased region" description="Basic and acidic residues" evidence="2">
    <location>
        <begin position="48"/>
        <end position="57"/>
    </location>
</feature>